<name>A0AAV9P377_9PEZI</name>
<dbReference type="RefSeq" id="XP_064655750.1">
    <property type="nucleotide sequence ID" value="XM_064805891.1"/>
</dbReference>
<gene>
    <name evidence="2" type="ORF">LTR77_008661</name>
</gene>
<protein>
    <recommendedName>
        <fullName evidence="1">Protein kinase domain-containing protein</fullName>
    </recommendedName>
</protein>
<sequence length="524" mass="60219">MAEEEPAVPAAGTNCTLGHIWGSTDETEVFAQAHGGELTAIFRFKQDPTKEPSSFGNRVVRYYHKSPEDEDLSALDKLLYNFPSIVAMNEQIGVAIEDVWSDVVQDLAVRARGVVVDLDHDIDRSKDKAVQWEIHHDPRLQLFLNLLLAGAPEKLTSWLFSVHKEREPDIWLQNATSSVNFEDLCGYDHLGGRGCTTKVQIRAWDPEDPATEHYVFKGLDFRIFLTHRVDEDVDMLKSLLRAMHHANNVLANMPRHPNLLPPPESVVKINWASGIEYICGCLHPYYQAGDLGQRLEINYDLGLRIELPLKQAWCLQMVDVILHTHHVALTYHMDINPWNFCIEDNDNLVLVDWEQNDASPITLAPEADGTWDVVEIQEVGVKDMKSIERIVYRKYDGEPRSNRGEGGPGIFPWNEWNVFPIWSSMCPLAVELAEVFSLGRTMWMLLRQPRREWEDIEHPDEVFVEWDHADDIPMWWRETVERCMHSDPNERPRLTGLRAIVAGWSKDCCENAEEVHMMNKMKLS</sequence>
<proteinExistence type="predicted"/>
<feature type="domain" description="Protein kinase" evidence="1">
    <location>
        <begin position="185"/>
        <end position="505"/>
    </location>
</feature>
<dbReference type="InterPro" id="IPR011009">
    <property type="entry name" value="Kinase-like_dom_sf"/>
</dbReference>
<dbReference type="PROSITE" id="PS50011">
    <property type="entry name" value="PROTEIN_KINASE_DOM"/>
    <property type="match status" value="1"/>
</dbReference>
<dbReference type="GO" id="GO:0004672">
    <property type="term" value="F:protein kinase activity"/>
    <property type="evidence" value="ECO:0007669"/>
    <property type="project" value="InterPro"/>
</dbReference>
<dbReference type="SUPFAM" id="SSF56112">
    <property type="entry name" value="Protein kinase-like (PK-like)"/>
    <property type="match status" value="1"/>
</dbReference>
<dbReference type="GO" id="GO:0005524">
    <property type="term" value="F:ATP binding"/>
    <property type="evidence" value="ECO:0007669"/>
    <property type="project" value="InterPro"/>
</dbReference>
<dbReference type="EMBL" id="JAVRRT010000015">
    <property type="protein sequence ID" value="KAK5165738.1"/>
    <property type="molecule type" value="Genomic_DNA"/>
</dbReference>
<dbReference type="Gene3D" id="1.10.510.10">
    <property type="entry name" value="Transferase(Phosphotransferase) domain 1"/>
    <property type="match status" value="1"/>
</dbReference>
<evidence type="ECO:0000313" key="2">
    <source>
        <dbReference type="EMBL" id="KAK5165738.1"/>
    </source>
</evidence>
<organism evidence="2 3">
    <name type="scientific">Saxophila tyrrhenica</name>
    <dbReference type="NCBI Taxonomy" id="1690608"/>
    <lineage>
        <taxon>Eukaryota</taxon>
        <taxon>Fungi</taxon>
        <taxon>Dikarya</taxon>
        <taxon>Ascomycota</taxon>
        <taxon>Pezizomycotina</taxon>
        <taxon>Dothideomycetes</taxon>
        <taxon>Dothideomycetidae</taxon>
        <taxon>Mycosphaerellales</taxon>
        <taxon>Extremaceae</taxon>
        <taxon>Saxophila</taxon>
    </lineage>
</organism>
<dbReference type="GeneID" id="89929993"/>
<dbReference type="InterPro" id="IPR000719">
    <property type="entry name" value="Prot_kinase_dom"/>
</dbReference>
<evidence type="ECO:0000313" key="3">
    <source>
        <dbReference type="Proteomes" id="UP001337655"/>
    </source>
</evidence>
<reference evidence="2 3" key="1">
    <citation type="submission" date="2023-08" db="EMBL/GenBank/DDBJ databases">
        <title>Black Yeasts Isolated from many extreme environments.</title>
        <authorList>
            <person name="Coleine C."/>
            <person name="Stajich J.E."/>
            <person name="Selbmann L."/>
        </authorList>
    </citation>
    <scope>NUCLEOTIDE SEQUENCE [LARGE SCALE GENOMIC DNA]</scope>
    <source>
        <strain evidence="2 3">CCFEE 5935</strain>
    </source>
</reference>
<dbReference type="Proteomes" id="UP001337655">
    <property type="component" value="Unassembled WGS sequence"/>
</dbReference>
<accession>A0AAV9P377</accession>
<comment type="caution">
    <text evidence="2">The sequence shown here is derived from an EMBL/GenBank/DDBJ whole genome shotgun (WGS) entry which is preliminary data.</text>
</comment>
<evidence type="ECO:0000259" key="1">
    <source>
        <dbReference type="PROSITE" id="PS50011"/>
    </source>
</evidence>
<keyword evidence="3" id="KW-1185">Reference proteome</keyword>
<dbReference type="AlphaFoldDB" id="A0AAV9P377"/>